<dbReference type="NCBIfam" id="TIGR02983">
    <property type="entry name" value="SigE-fam_strep"/>
    <property type="match status" value="1"/>
</dbReference>
<evidence type="ECO:0000313" key="8">
    <source>
        <dbReference type="EMBL" id="EXG79155.1"/>
    </source>
</evidence>
<dbReference type="NCBIfam" id="TIGR02937">
    <property type="entry name" value="sigma70-ECF"/>
    <property type="match status" value="1"/>
</dbReference>
<dbReference type="Proteomes" id="UP000021053">
    <property type="component" value="Unassembled WGS sequence"/>
</dbReference>
<dbReference type="Pfam" id="PF08281">
    <property type="entry name" value="Sigma70_r4_2"/>
    <property type="match status" value="1"/>
</dbReference>
<name>A0A010YFZ8_9ACTN</name>
<dbReference type="InterPro" id="IPR014284">
    <property type="entry name" value="RNA_pol_sigma-70_dom"/>
</dbReference>
<dbReference type="GO" id="GO:0003677">
    <property type="term" value="F:DNA binding"/>
    <property type="evidence" value="ECO:0007669"/>
    <property type="project" value="UniProtKB-KW"/>
</dbReference>
<comment type="similarity">
    <text evidence="1">Belongs to the sigma-70 factor family. ECF subfamily.</text>
</comment>
<dbReference type="Pfam" id="PF04542">
    <property type="entry name" value="Sigma70_r2"/>
    <property type="match status" value="1"/>
</dbReference>
<dbReference type="PANTHER" id="PTHR43133:SF50">
    <property type="entry name" value="ECF RNA POLYMERASE SIGMA FACTOR SIGM"/>
    <property type="match status" value="1"/>
</dbReference>
<dbReference type="InterPro" id="IPR013325">
    <property type="entry name" value="RNA_pol_sigma_r2"/>
</dbReference>
<keyword evidence="9" id="KW-1185">Reference proteome</keyword>
<evidence type="ECO:0000259" key="6">
    <source>
        <dbReference type="Pfam" id="PF04542"/>
    </source>
</evidence>
<dbReference type="PATRIC" id="fig|927661.3.peg.171"/>
<dbReference type="OrthoDB" id="3692620at2"/>
<accession>A0A010YFZ8</accession>
<dbReference type="InterPro" id="IPR014325">
    <property type="entry name" value="RNA_pol_sigma-E_actinobac"/>
</dbReference>
<evidence type="ECO:0000313" key="9">
    <source>
        <dbReference type="Proteomes" id="UP000021053"/>
    </source>
</evidence>
<organism evidence="8 9">
    <name type="scientific">Cryptosporangium arvum DSM 44712</name>
    <dbReference type="NCBI Taxonomy" id="927661"/>
    <lineage>
        <taxon>Bacteria</taxon>
        <taxon>Bacillati</taxon>
        <taxon>Actinomycetota</taxon>
        <taxon>Actinomycetes</taxon>
        <taxon>Cryptosporangiales</taxon>
        <taxon>Cryptosporangiaceae</taxon>
        <taxon>Cryptosporangium</taxon>
    </lineage>
</organism>
<dbReference type="GO" id="GO:0016987">
    <property type="term" value="F:sigma factor activity"/>
    <property type="evidence" value="ECO:0007669"/>
    <property type="project" value="UniProtKB-KW"/>
</dbReference>
<keyword evidence="4" id="KW-0238">DNA-binding</keyword>
<dbReference type="GO" id="GO:0006352">
    <property type="term" value="P:DNA-templated transcription initiation"/>
    <property type="evidence" value="ECO:0007669"/>
    <property type="project" value="InterPro"/>
</dbReference>
<dbReference type="SUPFAM" id="SSF88946">
    <property type="entry name" value="Sigma2 domain of RNA polymerase sigma factors"/>
    <property type="match status" value="1"/>
</dbReference>
<evidence type="ECO:0000256" key="5">
    <source>
        <dbReference type="ARBA" id="ARBA00023163"/>
    </source>
</evidence>
<keyword evidence="2" id="KW-0805">Transcription regulation</keyword>
<evidence type="ECO:0000259" key="7">
    <source>
        <dbReference type="Pfam" id="PF08281"/>
    </source>
</evidence>
<dbReference type="Gene3D" id="1.10.10.10">
    <property type="entry name" value="Winged helix-like DNA-binding domain superfamily/Winged helix DNA-binding domain"/>
    <property type="match status" value="1"/>
</dbReference>
<evidence type="ECO:0000256" key="2">
    <source>
        <dbReference type="ARBA" id="ARBA00023015"/>
    </source>
</evidence>
<dbReference type="InterPro" id="IPR013249">
    <property type="entry name" value="RNA_pol_sigma70_r4_t2"/>
</dbReference>
<evidence type="ECO:0000256" key="3">
    <source>
        <dbReference type="ARBA" id="ARBA00023082"/>
    </source>
</evidence>
<dbReference type="InterPro" id="IPR036388">
    <property type="entry name" value="WH-like_DNA-bd_sf"/>
</dbReference>
<dbReference type="AlphaFoldDB" id="A0A010YFZ8"/>
<proteinExistence type="inferred from homology"/>
<feature type="domain" description="RNA polymerase sigma-70 region 2" evidence="6">
    <location>
        <begin position="19"/>
        <end position="79"/>
    </location>
</feature>
<protein>
    <submittedName>
        <fullName evidence="8">RNA polymerase sigma-70 factor, sigma-E family</fullName>
    </submittedName>
</protein>
<comment type="caution">
    <text evidence="8">The sequence shown here is derived from an EMBL/GenBank/DDBJ whole genome shotgun (WGS) entry which is preliminary data.</text>
</comment>
<dbReference type="EMBL" id="JFBT01000001">
    <property type="protein sequence ID" value="EXG79155.1"/>
    <property type="molecule type" value="Genomic_DNA"/>
</dbReference>
<dbReference type="HOGENOM" id="CLU_047691_15_4_11"/>
<dbReference type="InterPro" id="IPR039425">
    <property type="entry name" value="RNA_pol_sigma-70-like"/>
</dbReference>
<evidence type="ECO:0000256" key="1">
    <source>
        <dbReference type="ARBA" id="ARBA00010641"/>
    </source>
</evidence>
<dbReference type="PANTHER" id="PTHR43133">
    <property type="entry name" value="RNA POLYMERASE ECF-TYPE SIGMA FACTO"/>
    <property type="match status" value="1"/>
</dbReference>
<dbReference type="SUPFAM" id="SSF88659">
    <property type="entry name" value="Sigma3 and sigma4 domains of RNA polymerase sigma factors"/>
    <property type="match status" value="1"/>
</dbReference>
<dbReference type="RefSeq" id="WP_035847631.1">
    <property type="nucleotide sequence ID" value="NZ_KK073874.1"/>
</dbReference>
<feature type="domain" description="RNA polymerase sigma factor 70 region 4 type 2" evidence="7">
    <location>
        <begin position="104"/>
        <end position="156"/>
    </location>
</feature>
<gene>
    <name evidence="8" type="ORF">CryarDRAFT_0179</name>
</gene>
<evidence type="ECO:0000256" key="4">
    <source>
        <dbReference type="ARBA" id="ARBA00023125"/>
    </source>
</evidence>
<dbReference type="CDD" id="cd06171">
    <property type="entry name" value="Sigma70_r4"/>
    <property type="match status" value="1"/>
</dbReference>
<sequence>MDAHAQVAFRDYVSGRRAALLRTAYLLTGDRGQAEDLLQTALVKTYVSWDRIRDKNAVDAYVRQVMATTAVSWWRRRWRGERPSDEVPDARHDADPAADHAERDAMWRLLGRLTAKQRAVLVLRFYEDLSEAQIARTLGMSAGSVKSHASRALAAMRMHLDLPEPTRGGHR</sequence>
<keyword evidence="3" id="KW-0731">Sigma factor</keyword>
<keyword evidence="5" id="KW-0804">Transcription</keyword>
<reference evidence="8 9" key="1">
    <citation type="submission" date="2013-07" db="EMBL/GenBank/DDBJ databases">
        <authorList>
            <consortium name="DOE Joint Genome Institute"/>
            <person name="Eisen J."/>
            <person name="Huntemann M."/>
            <person name="Han J."/>
            <person name="Chen A."/>
            <person name="Kyrpides N."/>
            <person name="Mavromatis K."/>
            <person name="Markowitz V."/>
            <person name="Palaniappan K."/>
            <person name="Ivanova N."/>
            <person name="Schaumberg A."/>
            <person name="Pati A."/>
            <person name="Liolios K."/>
            <person name="Nordberg H.P."/>
            <person name="Cantor M.N."/>
            <person name="Hua S.X."/>
            <person name="Woyke T."/>
        </authorList>
    </citation>
    <scope>NUCLEOTIDE SEQUENCE [LARGE SCALE GENOMIC DNA]</scope>
    <source>
        <strain evidence="8 9">DSM 44712</strain>
    </source>
</reference>
<dbReference type="InterPro" id="IPR007627">
    <property type="entry name" value="RNA_pol_sigma70_r2"/>
</dbReference>
<dbReference type="InterPro" id="IPR013324">
    <property type="entry name" value="RNA_pol_sigma_r3/r4-like"/>
</dbReference>
<dbReference type="Gene3D" id="1.10.1740.10">
    <property type="match status" value="1"/>
</dbReference>